<feature type="region of interest" description="Disordered" evidence="1">
    <location>
        <begin position="304"/>
        <end position="330"/>
    </location>
</feature>
<dbReference type="OrthoDB" id="10266999at2759"/>
<organism evidence="2 3">
    <name type="scientific">Hyphodiscus hymeniophilus</name>
    <dbReference type="NCBI Taxonomy" id="353542"/>
    <lineage>
        <taxon>Eukaryota</taxon>
        <taxon>Fungi</taxon>
        <taxon>Dikarya</taxon>
        <taxon>Ascomycota</taxon>
        <taxon>Pezizomycotina</taxon>
        <taxon>Leotiomycetes</taxon>
        <taxon>Helotiales</taxon>
        <taxon>Hyphodiscaceae</taxon>
        <taxon>Hyphodiscus</taxon>
    </lineage>
</organism>
<feature type="compositionally biased region" description="Basic and acidic residues" evidence="1">
    <location>
        <begin position="105"/>
        <end position="116"/>
    </location>
</feature>
<accession>A0A9P6VRH3</accession>
<keyword evidence="3" id="KW-1185">Reference proteome</keyword>
<reference evidence="2" key="1">
    <citation type="submission" date="2019-07" db="EMBL/GenBank/DDBJ databases">
        <title>Hyphodiscus hymeniophilus genome sequencing and assembly.</title>
        <authorList>
            <person name="Kramer G."/>
            <person name="Nodwell J."/>
        </authorList>
    </citation>
    <scope>NUCLEOTIDE SEQUENCE</scope>
    <source>
        <strain evidence="2">ATCC 34498</strain>
    </source>
</reference>
<evidence type="ECO:0000313" key="2">
    <source>
        <dbReference type="EMBL" id="KAG0652278.1"/>
    </source>
</evidence>
<dbReference type="AlphaFoldDB" id="A0A9P6VRH3"/>
<feature type="region of interest" description="Disordered" evidence="1">
    <location>
        <begin position="27"/>
        <end position="118"/>
    </location>
</feature>
<evidence type="ECO:0000256" key="1">
    <source>
        <dbReference type="SAM" id="MobiDB-lite"/>
    </source>
</evidence>
<proteinExistence type="predicted"/>
<comment type="caution">
    <text evidence="2">The sequence shown here is derived from an EMBL/GenBank/DDBJ whole genome shotgun (WGS) entry which is preliminary data.</text>
</comment>
<gene>
    <name evidence="2" type="ORF">D0Z07_0955</name>
</gene>
<protein>
    <submittedName>
        <fullName evidence="2">Uncharacterized protein</fullName>
    </submittedName>
</protein>
<sequence length="330" mass="35746">MPHPVIGPMEHPVAGLATRRKVAATQLVHGDTSLKPSDASPLLEAHPGSPVDFSRQRPSLAASLSSTRSDGSIRDPRSPRSPRLEGNIEDVRRGGVAAKENASVGEDREENHEMKPPHRRMQVTAVQPFYIPAKVPEEIQVQTTPVPGDDRMSVDTAMEESLMDFDFETDNGVWISAHPIASSSRTSLATTTTASTLIDDRYSHGALTIDTSIASSATSMISSSAVSFQSAASSDIYGWEEELDRKASIERYNVWEQEMARRLPSGGTILGPRARDGIQDFQYKRGGEGRRRSLLHRVLNLSGKRVSEDPGTGISSISSPSSADYPTTPA</sequence>
<evidence type="ECO:0000313" key="3">
    <source>
        <dbReference type="Proteomes" id="UP000785200"/>
    </source>
</evidence>
<dbReference type="EMBL" id="VNKQ01000003">
    <property type="protein sequence ID" value="KAG0652278.1"/>
    <property type="molecule type" value="Genomic_DNA"/>
</dbReference>
<name>A0A9P6VRH3_9HELO</name>
<dbReference type="Proteomes" id="UP000785200">
    <property type="component" value="Unassembled WGS sequence"/>
</dbReference>